<reference evidence="2" key="1">
    <citation type="submission" date="2022-11" db="EMBL/GenBank/DDBJ databases">
        <title>Minimal conservation of predation-associated metabolite biosynthetic gene clusters underscores biosynthetic potential of Myxococcota including descriptions for ten novel species: Archangium lansinium sp. nov., Myxococcus landrumus sp. nov., Nannocystis bai.</title>
        <authorList>
            <person name="Ahearne A."/>
            <person name="Stevens C."/>
            <person name="Phillips K."/>
        </authorList>
    </citation>
    <scope>NUCLEOTIDE SEQUENCE</scope>
    <source>
        <strain evidence="2">Na p29</strain>
    </source>
</reference>
<evidence type="ECO:0000313" key="2">
    <source>
        <dbReference type="EMBL" id="MCY1010831.1"/>
    </source>
</evidence>
<protein>
    <recommendedName>
        <fullName evidence="4">Cytochrome c domain-containing protein</fullName>
    </recommendedName>
</protein>
<gene>
    <name evidence="2" type="ORF">OV079_35765</name>
</gene>
<evidence type="ECO:0000313" key="3">
    <source>
        <dbReference type="Proteomes" id="UP001150924"/>
    </source>
</evidence>
<dbReference type="AlphaFoldDB" id="A0A9X3EVI2"/>
<proteinExistence type="predicted"/>
<organism evidence="2 3">
    <name type="scientific">Nannocystis pusilla</name>
    <dbReference type="NCBI Taxonomy" id="889268"/>
    <lineage>
        <taxon>Bacteria</taxon>
        <taxon>Pseudomonadati</taxon>
        <taxon>Myxococcota</taxon>
        <taxon>Polyangia</taxon>
        <taxon>Nannocystales</taxon>
        <taxon>Nannocystaceae</taxon>
        <taxon>Nannocystis</taxon>
    </lineage>
</organism>
<name>A0A9X3EVI2_9BACT</name>
<keyword evidence="3" id="KW-1185">Reference proteome</keyword>
<sequence>MRVALAAALLLTACGGVVPASTDASSSSGAASSTSTGAPIDCAGGPDDLFEKRIAPLLATDRPKTCNTCHLSGVDMEMFVQDTPCQTMACLESKGLVDLSAPEASVVLGWISRADPASPLIDQSVIDEEYQAFLAWIEATAQCGLCWSGDSPCGEPSGENCEEDEAAPAWVDPGDCSPLTRESLFRHKVYAWRDRCFPCHFDSTDFDAPKWIATGSCELGSLMTMRNVLERGLVNYDEPEQSLLLLKPLAEDAGGVMHGGHDKFADKTDEAYVDFLAWISREVECAP</sequence>
<dbReference type="Proteomes" id="UP001150924">
    <property type="component" value="Unassembled WGS sequence"/>
</dbReference>
<accession>A0A9X3EVI2</accession>
<evidence type="ECO:0008006" key="4">
    <source>
        <dbReference type="Google" id="ProtNLM"/>
    </source>
</evidence>
<dbReference type="EMBL" id="JAPNKE010000002">
    <property type="protein sequence ID" value="MCY1010831.1"/>
    <property type="molecule type" value="Genomic_DNA"/>
</dbReference>
<comment type="caution">
    <text evidence="2">The sequence shown here is derived from an EMBL/GenBank/DDBJ whole genome shotgun (WGS) entry which is preliminary data.</text>
</comment>
<evidence type="ECO:0000256" key="1">
    <source>
        <dbReference type="SAM" id="SignalP"/>
    </source>
</evidence>
<keyword evidence="1" id="KW-0732">Signal</keyword>
<feature type="signal peptide" evidence="1">
    <location>
        <begin position="1"/>
        <end position="20"/>
    </location>
</feature>
<dbReference type="RefSeq" id="WP_267773938.1">
    <property type="nucleotide sequence ID" value="NZ_JAPNKE010000002.1"/>
</dbReference>
<feature type="chain" id="PRO_5040990922" description="Cytochrome c domain-containing protein" evidence="1">
    <location>
        <begin position="21"/>
        <end position="287"/>
    </location>
</feature>